<proteinExistence type="predicted"/>
<sequence>MTTKTDFTDEEWARIVRAPLVAGMAISLADPGGPIEAAKESMAALKSATNPPSREQLLADVALEVQAMAQQHQNPLKGYRPTSEGGPPGEQVLAELGAVQGIVSAKASPEEAAAFGRWLVASAQGAADAAKEGGFMGFGAEQVSAREQAMLDQVRQAVTAV</sequence>
<dbReference type="RefSeq" id="WP_091755827.1">
    <property type="nucleotide sequence ID" value="NZ_FOHB01000001.1"/>
</dbReference>
<dbReference type="Proteomes" id="UP000199019">
    <property type="component" value="Unassembled WGS sequence"/>
</dbReference>
<accession>A0A1H9RJC7</accession>
<evidence type="ECO:0000313" key="1">
    <source>
        <dbReference type="EMBL" id="SER72804.1"/>
    </source>
</evidence>
<dbReference type="AlphaFoldDB" id="A0A1H9RJC7"/>
<evidence type="ECO:0000313" key="2">
    <source>
        <dbReference type="Proteomes" id="UP000199019"/>
    </source>
</evidence>
<gene>
    <name evidence="1" type="ORF">SAMN05216199_1007</name>
</gene>
<dbReference type="OrthoDB" id="159745at2"/>
<keyword evidence="2" id="KW-1185">Reference proteome</keyword>
<protein>
    <submittedName>
        <fullName evidence="1">Uncharacterized protein</fullName>
    </submittedName>
</protein>
<name>A0A1H9RJC7_9MICO</name>
<organism evidence="1 2">
    <name type="scientific">Pedococcus cremeus</name>
    <dbReference type="NCBI Taxonomy" id="587636"/>
    <lineage>
        <taxon>Bacteria</taxon>
        <taxon>Bacillati</taxon>
        <taxon>Actinomycetota</taxon>
        <taxon>Actinomycetes</taxon>
        <taxon>Micrococcales</taxon>
        <taxon>Intrasporangiaceae</taxon>
        <taxon>Pedococcus</taxon>
    </lineage>
</organism>
<dbReference type="STRING" id="587636.SAMN05216199_1007"/>
<dbReference type="EMBL" id="FOHB01000001">
    <property type="protein sequence ID" value="SER72804.1"/>
    <property type="molecule type" value="Genomic_DNA"/>
</dbReference>
<reference evidence="2" key="1">
    <citation type="submission" date="2016-10" db="EMBL/GenBank/DDBJ databases">
        <authorList>
            <person name="Varghese N."/>
            <person name="Submissions S."/>
        </authorList>
    </citation>
    <scope>NUCLEOTIDE SEQUENCE [LARGE SCALE GENOMIC DNA]</scope>
    <source>
        <strain evidence="2">CGMCC 1.6963</strain>
    </source>
</reference>